<dbReference type="SUPFAM" id="SSF51735">
    <property type="entry name" value="NAD(P)-binding Rossmann-fold domains"/>
    <property type="match status" value="1"/>
</dbReference>
<organism evidence="2 3">
    <name type="scientific">Exophiala mesophila</name>
    <name type="common">Black yeast-like fungus</name>
    <dbReference type="NCBI Taxonomy" id="212818"/>
    <lineage>
        <taxon>Eukaryota</taxon>
        <taxon>Fungi</taxon>
        <taxon>Dikarya</taxon>
        <taxon>Ascomycota</taxon>
        <taxon>Pezizomycotina</taxon>
        <taxon>Eurotiomycetes</taxon>
        <taxon>Chaetothyriomycetidae</taxon>
        <taxon>Chaetothyriales</taxon>
        <taxon>Herpotrichiellaceae</taxon>
        <taxon>Exophiala</taxon>
    </lineage>
</organism>
<sequence>MTSKSMQLGNEPEVGAVRMFFHSQFFTKIRHAPAGTDLSGKVAIITGGNTGLGLQAGIHMLSLKLSHLILAVRTVSKGEKAACKLRKDYPSAKIQVWPLEMSSYESIQAFVRTVDTELSRLDMVILNAGVSRPDFTLCASTGHEETIQVNYLSTFLLAILLLPHLKDKSPAEKPGRLTIVSSGTALWAKLPNSKNTRPFLASFDNTKIVPWATPARYFISKLLGQLLFVRMLEYLDADQVIVNLVEPGMVKGTELHRGNKGIVRVLLNAHVNLSGRTLEDGAWAYIDAVAVQGKESHGCFIMDFKPHAFARLAYLPEGRTLMTTLWEETMSEFDFAGARDILESLKKNRQSTAV</sequence>
<reference evidence="2 3" key="1">
    <citation type="submission" date="2017-03" db="EMBL/GenBank/DDBJ databases">
        <title>Genomes of endolithic fungi from Antarctica.</title>
        <authorList>
            <person name="Coleine C."/>
            <person name="Masonjones S."/>
            <person name="Stajich J.E."/>
        </authorList>
    </citation>
    <scope>NUCLEOTIDE SEQUENCE [LARGE SCALE GENOMIC DNA]</scope>
    <source>
        <strain evidence="2 3">CCFEE 6314</strain>
    </source>
</reference>
<dbReference type="AlphaFoldDB" id="A0A438N8T0"/>
<proteinExistence type="predicted"/>
<dbReference type="PANTHER" id="PTHR43157">
    <property type="entry name" value="PHOSPHATIDYLINOSITOL-GLYCAN BIOSYNTHESIS CLASS F PROTEIN-RELATED"/>
    <property type="match status" value="1"/>
</dbReference>
<dbReference type="VEuPathDB" id="FungiDB:PV10_01118"/>
<dbReference type="OrthoDB" id="191139at2759"/>
<evidence type="ECO:0000313" key="2">
    <source>
        <dbReference type="EMBL" id="RVX71998.1"/>
    </source>
</evidence>
<dbReference type="EMBL" id="NAJM01000014">
    <property type="protein sequence ID" value="RVX71998.1"/>
    <property type="molecule type" value="Genomic_DNA"/>
</dbReference>
<keyword evidence="1" id="KW-0560">Oxidoreductase</keyword>
<dbReference type="Proteomes" id="UP000288859">
    <property type="component" value="Unassembled WGS sequence"/>
</dbReference>
<evidence type="ECO:0000256" key="1">
    <source>
        <dbReference type="ARBA" id="ARBA00023002"/>
    </source>
</evidence>
<protein>
    <submittedName>
        <fullName evidence="2">Uncharacterized protein</fullName>
    </submittedName>
</protein>
<dbReference type="Pfam" id="PF00106">
    <property type="entry name" value="adh_short"/>
    <property type="match status" value="1"/>
</dbReference>
<dbReference type="PRINTS" id="PR00081">
    <property type="entry name" value="GDHRDH"/>
</dbReference>
<comment type="caution">
    <text evidence="2">The sequence shown here is derived from an EMBL/GenBank/DDBJ whole genome shotgun (WGS) entry which is preliminary data.</text>
</comment>
<dbReference type="PANTHER" id="PTHR43157:SF35">
    <property type="entry name" value="DEHYDROGENASE_REDUCTASE FAMILY PROTEIN, PUTATIVE-RELATED"/>
    <property type="match status" value="1"/>
</dbReference>
<accession>A0A438N8T0</accession>
<dbReference type="InterPro" id="IPR002347">
    <property type="entry name" value="SDR_fam"/>
</dbReference>
<gene>
    <name evidence="2" type="ORF">B0A52_04596</name>
</gene>
<dbReference type="InterPro" id="IPR036291">
    <property type="entry name" value="NAD(P)-bd_dom_sf"/>
</dbReference>
<dbReference type="GO" id="GO:0016491">
    <property type="term" value="F:oxidoreductase activity"/>
    <property type="evidence" value="ECO:0007669"/>
    <property type="project" value="UniProtKB-KW"/>
</dbReference>
<evidence type="ECO:0000313" key="3">
    <source>
        <dbReference type="Proteomes" id="UP000288859"/>
    </source>
</evidence>
<name>A0A438N8T0_EXOME</name>
<dbReference type="Gene3D" id="3.40.50.720">
    <property type="entry name" value="NAD(P)-binding Rossmann-like Domain"/>
    <property type="match status" value="1"/>
</dbReference>